<evidence type="ECO:0000256" key="2">
    <source>
        <dbReference type="SAM" id="Phobius"/>
    </source>
</evidence>
<dbReference type="NCBIfam" id="NF038305">
    <property type="entry name" value="HpsJ_fam"/>
    <property type="match status" value="1"/>
</dbReference>
<comment type="caution">
    <text evidence="3">The sequence shown here is derived from an EMBL/GenBank/DDBJ whole genome shotgun (WGS) entry which is preliminary data.</text>
</comment>
<dbReference type="Proteomes" id="UP001050975">
    <property type="component" value="Unassembled WGS sequence"/>
</dbReference>
<keyword evidence="2" id="KW-0812">Transmembrane</keyword>
<dbReference type="EMBL" id="BLAY01000008">
    <property type="protein sequence ID" value="GET36073.1"/>
    <property type="molecule type" value="Genomic_DNA"/>
</dbReference>
<keyword evidence="4" id="KW-1185">Reference proteome</keyword>
<name>A0AAV3X452_9CYAN</name>
<dbReference type="AlphaFoldDB" id="A0AAV3X452"/>
<reference evidence="3" key="1">
    <citation type="submission" date="2019-10" db="EMBL/GenBank/DDBJ databases">
        <title>Draft genome sequece of Microseira wollei NIES-4236.</title>
        <authorList>
            <person name="Yamaguchi H."/>
            <person name="Suzuki S."/>
            <person name="Kawachi M."/>
        </authorList>
    </citation>
    <scope>NUCLEOTIDE SEQUENCE</scope>
    <source>
        <strain evidence="3">NIES-4236</strain>
    </source>
</reference>
<feature type="transmembrane region" description="Helical" evidence="2">
    <location>
        <begin position="12"/>
        <end position="37"/>
    </location>
</feature>
<feature type="transmembrane region" description="Helical" evidence="2">
    <location>
        <begin position="99"/>
        <end position="121"/>
    </location>
</feature>
<gene>
    <name evidence="3" type="ORF">MiSe_08210</name>
</gene>
<keyword evidence="1" id="KW-0175">Coiled coil</keyword>
<feature type="coiled-coil region" evidence="1">
    <location>
        <begin position="178"/>
        <end position="212"/>
    </location>
</feature>
<keyword evidence="2" id="KW-1133">Transmembrane helix</keyword>
<proteinExistence type="predicted"/>
<organism evidence="3 4">
    <name type="scientific">Microseira wollei NIES-4236</name>
    <dbReference type="NCBI Taxonomy" id="2530354"/>
    <lineage>
        <taxon>Bacteria</taxon>
        <taxon>Bacillati</taxon>
        <taxon>Cyanobacteriota</taxon>
        <taxon>Cyanophyceae</taxon>
        <taxon>Oscillatoriophycideae</taxon>
        <taxon>Aerosakkonematales</taxon>
        <taxon>Aerosakkonemataceae</taxon>
        <taxon>Microseira</taxon>
    </lineage>
</organism>
<sequence length="266" mass="28875">MKATTSRQPSSVAAGIFQLVGVIMILSSLIDYAVLLFPPVTPTNLNPEQLQLLGLQQTVSVTTQLIDRGIIPMVGLAFLFAGFWIDSNSGATKKGLSGILQPGALALSVLLGIAFLGLTFVNVNSQRLLNQRTMDQISTRSQQAETQLKDRSQQVAALAQDPRRLSELDQAISSGRVQGQQRDQLQAIKQQLEQFKQDPKALEQRVKDAQLQIRSERDQTLKQSRQDLIKSSIRSGVSSLLLGLGYLGIAFTGVSGLVGGVKAPRR</sequence>
<evidence type="ECO:0000256" key="1">
    <source>
        <dbReference type="SAM" id="Coils"/>
    </source>
</evidence>
<evidence type="ECO:0000313" key="4">
    <source>
        <dbReference type="Proteomes" id="UP001050975"/>
    </source>
</evidence>
<feature type="transmembrane region" description="Helical" evidence="2">
    <location>
        <begin position="69"/>
        <end position="87"/>
    </location>
</feature>
<keyword evidence="2" id="KW-0472">Membrane</keyword>
<feature type="transmembrane region" description="Helical" evidence="2">
    <location>
        <begin position="240"/>
        <end position="261"/>
    </location>
</feature>
<protein>
    <submittedName>
        <fullName evidence="3">Uncharacterized protein</fullName>
    </submittedName>
</protein>
<dbReference type="RefSeq" id="WP_226575166.1">
    <property type="nucleotide sequence ID" value="NZ_BLAY01000008.1"/>
</dbReference>
<accession>A0AAV3X452</accession>
<evidence type="ECO:0000313" key="3">
    <source>
        <dbReference type="EMBL" id="GET36073.1"/>
    </source>
</evidence>
<dbReference type="InterPro" id="IPR047709">
    <property type="entry name" value="HpsJ-like"/>
</dbReference>